<proteinExistence type="predicted"/>
<protein>
    <submittedName>
        <fullName evidence="1">Uncharacterized protein</fullName>
    </submittedName>
</protein>
<organism evidence="1 2">
    <name type="scientific">Lactuca saligna</name>
    <name type="common">Willowleaf lettuce</name>
    <dbReference type="NCBI Taxonomy" id="75948"/>
    <lineage>
        <taxon>Eukaryota</taxon>
        <taxon>Viridiplantae</taxon>
        <taxon>Streptophyta</taxon>
        <taxon>Embryophyta</taxon>
        <taxon>Tracheophyta</taxon>
        <taxon>Spermatophyta</taxon>
        <taxon>Magnoliopsida</taxon>
        <taxon>eudicotyledons</taxon>
        <taxon>Gunneridae</taxon>
        <taxon>Pentapetalae</taxon>
        <taxon>asterids</taxon>
        <taxon>campanulids</taxon>
        <taxon>Asterales</taxon>
        <taxon>Asteraceae</taxon>
        <taxon>Cichorioideae</taxon>
        <taxon>Cichorieae</taxon>
        <taxon>Lactucinae</taxon>
        <taxon>Lactuca</taxon>
    </lineage>
</organism>
<name>A0AA36EJU2_LACSI</name>
<evidence type="ECO:0000313" key="1">
    <source>
        <dbReference type="EMBL" id="CAI9298633.1"/>
    </source>
</evidence>
<reference evidence="1" key="1">
    <citation type="submission" date="2023-04" db="EMBL/GenBank/DDBJ databases">
        <authorList>
            <person name="Vijverberg K."/>
            <person name="Xiong W."/>
            <person name="Schranz E."/>
        </authorList>
    </citation>
    <scope>NUCLEOTIDE SEQUENCE</scope>
</reference>
<dbReference type="Proteomes" id="UP001177003">
    <property type="component" value="Chromosome 8"/>
</dbReference>
<evidence type="ECO:0000313" key="2">
    <source>
        <dbReference type="Proteomes" id="UP001177003"/>
    </source>
</evidence>
<accession>A0AA36EJU2</accession>
<gene>
    <name evidence="1" type="ORF">LSALG_LOCUS37383</name>
</gene>
<dbReference type="EMBL" id="OX465084">
    <property type="protein sequence ID" value="CAI9298633.1"/>
    <property type="molecule type" value="Genomic_DNA"/>
</dbReference>
<dbReference type="AlphaFoldDB" id="A0AA36EJU2"/>
<keyword evidence="2" id="KW-1185">Reference proteome</keyword>
<sequence>MDSLRFLLLAWRIWDKLKDHDVVPLPRRGVEIFGQLGIDPWAKKRFQMWSITKEPPTTTPIVQYVKGNDYKKTIGVVHGGNFTCVKTSVDYITLVNIEFPDMEMLGRFSKSLAYETFEHNTKHVPMNSPHYLMNAPSTRIEKLIHLLVIEDPRATVDDGIAYIKQMMNMTIPREKIEDLMDIAKENVIAWQTL</sequence>